<organism evidence="1 2">
    <name type="scientific">Collinsella stercoris DSM 13279</name>
    <dbReference type="NCBI Taxonomy" id="445975"/>
    <lineage>
        <taxon>Bacteria</taxon>
        <taxon>Bacillati</taxon>
        <taxon>Actinomycetota</taxon>
        <taxon>Coriobacteriia</taxon>
        <taxon>Coriobacteriales</taxon>
        <taxon>Coriobacteriaceae</taxon>
        <taxon>Collinsella</taxon>
    </lineage>
</organism>
<reference evidence="1 2" key="1">
    <citation type="submission" date="2008-10" db="EMBL/GenBank/DDBJ databases">
        <title>Draft genome sequence of Collinsella stercoris (DSM 13279).</title>
        <authorList>
            <person name="Sudarsanam P."/>
            <person name="Ley R."/>
            <person name="Guruge J."/>
            <person name="Turnbaugh P.J."/>
            <person name="Mahowald M."/>
            <person name="Liep D."/>
            <person name="Gordon J."/>
        </authorList>
    </citation>
    <scope>NUCLEOTIDE SEQUENCE [LARGE SCALE GENOMIC DNA]</scope>
    <source>
        <strain evidence="1 2">DSM 13279</strain>
    </source>
</reference>
<keyword evidence="2" id="KW-1185">Reference proteome</keyword>
<dbReference type="Proteomes" id="UP000003560">
    <property type="component" value="Unassembled WGS sequence"/>
</dbReference>
<dbReference type="STRING" id="445975.COLSTE_00466"/>
<evidence type="ECO:0000313" key="2">
    <source>
        <dbReference type="Proteomes" id="UP000003560"/>
    </source>
</evidence>
<dbReference type="GeneID" id="98002800"/>
<comment type="caution">
    <text evidence="1">The sequence shown here is derived from an EMBL/GenBank/DDBJ whole genome shotgun (WGS) entry which is preliminary data.</text>
</comment>
<sequence>MNDMNKSAKRDAPSDGESYMALMDMFVENGGNPELIEGLTPAAQPAKNRLPHVSTESDALAFARAFRTVYVFGNPECERFVSRYRQAAECLIGGVVVTLTDYFPESDWIFEGLHVLVGMEEVWRRTSSLGLLIRQISTGVKCVPREHVKQNDADRTLDEKTAERLLGFKPLPWMAYMYSDLRRKSDGVEPAQHERLGGLRGFAAEEDAAVALYGRFLAEGREERFAAVEELDAALSFAITPQRRRAYDVPYSLLDALVASGCRAELNGDSAGELHFVESQREVKRCMDSLRGGPH</sequence>
<dbReference type="AlphaFoldDB" id="B6G8S6"/>
<protein>
    <submittedName>
        <fullName evidence="1">Uncharacterized protein</fullName>
    </submittedName>
</protein>
<evidence type="ECO:0000313" key="1">
    <source>
        <dbReference type="EMBL" id="EEA91324.1"/>
    </source>
</evidence>
<accession>B6G8S6</accession>
<gene>
    <name evidence="1" type="ORF">COLSTE_00466</name>
</gene>
<proteinExistence type="predicted"/>
<name>B6G8S6_9ACTN</name>
<reference evidence="1 2" key="2">
    <citation type="submission" date="2008-10" db="EMBL/GenBank/DDBJ databases">
        <authorList>
            <person name="Fulton L."/>
            <person name="Clifton S."/>
            <person name="Fulton B."/>
            <person name="Xu J."/>
            <person name="Minx P."/>
            <person name="Pepin K.H."/>
            <person name="Johnson M."/>
            <person name="Thiruvilangam P."/>
            <person name="Bhonagiri V."/>
            <person name="Nash W.E."/>
            <person name="Mardis E.R."/>
            <person name="Wilson R.K."/>
        </authorList>
    </citation>
    <scope>NUCLEOTIDE SEQUENCE [LARGE SCALE GENOMIC DNA]</scope>
    <source>
        <strain evidence="1 2">DSM 13279</strain>
    </source>
</reference>
<dbReference type="HOGENOM" id="CLU_942364_0_0_11"/>
<dbReference type="RefSeq" id="WP_006720129.1">
    <property type="nucleotide sequence ID" value="NZ_CP085935.1"/>
</dbReference>
<dbReference type="EMBL" id="ABXJ01000027">
    <property type="protein sequence ID" value="EEA91324.1"/>
    <property type="molecule type" value="Genomic_DNA"/>
</dbReference>